<reference evidence="2 3" key="1">
    <citation type="submission" date="2019-09" db="EMBL/GenBank/DDBJ databases">
        <title>Salinarimonas rosea gen. nov., sp. nov., a new member of the a-2 subgroup of the Proteobacteria.</title>
        <authorList>
            <person name="Liu J."/>
        </authorList>
    </citation>
    <scope>NUCLEOTIDE SEQUENCE [LARGE SCALE GENOMIC DNA]</scope>
    <source>
        <strain evidence="2 3">BN140002</strain>
    </source>
</reference>
<dbReference type="Gene3D" id="3.30.450.20">
    <property type="entry name" value="PAS domain"/>
    <property type="match status" value="1"/>
</dbReference>
<organism evidence="2 3">
    <name type="scientific">Salinarimonas soli</name>
    <dbReference type="NCBI Taxonomy" id="1638099"/>
    <lineage>
        <taxon>Bacteria</taxon>
        <taxon>Pseudomonadati</taxon>
        <taxon>Pseudomonadota</taxon>
        <taxon>Alphaproteobacteria</taxon>
        <taxon>Hyphomicrobiales</taxon>
        <taxon>Salinarimonadaceae</taxon>
        <taxon>Salinarimonas</taxon>
    </lineage>
</organism>
<feature type="domain" description="PAS fold" evidence="1">
    <location>
        <begin position="3"/>
        <end position="100"/>
    </location>
</feature>
<dbReference type="SUPFAM" id="SSF55785">
    <property type="entry name" value="PYP-like sensor domain (PAS domain)"/>
    <property type="match status" value="1"/>
</dbReference>
<reference evidence="2 3" key="2">
    <citation type="submission" date="2019-09" db="EMBL/GenBank/DDBJ databases">
        <authorList>
            <person name="Jin C."/>
        </authorList>
    </citation>
    <scope>NUCLEOTIDE SEQUENCE [LARGE SCALE GENOMIC DNA]</scope>
    <source>
        <strain evidence="2 3">BN140002</strain>
    </source>
</reference>
<dbReference type="OrthoDB" id="8447792at2"/>
<sequence length="104" mass="11479">MDAAALDTLPFGVIGLDAAGLVDVYSAVEARYAGLKPETVMGRHFFTAVAPCMNNALVAGRFDGEPELDVVIDYVLTFRMRPTRVAVRLIQNPDVPRRYILIQR</sequence>
<evidence type="ECO:0000313" key="2">
    <source>
        <dbReference type="EMBL" id="KAA2238094.1"/>
    </source>
</evidence>
<accession>A0A5B2VGT4</accession>
<evidence type="ECO:0000313" key="3">
    <source>
        <dbReference type="Proteomes" id="UP000323142"/>
    </source>
</evidence>
<dbReference type="InterPro" id="IPR013767">
    <property type="entry name" value="PAS_fold"/>
</dbReference>
<evidence type="ECO:0000259" key="1">
    <source>
        <dbReference type="Pfam" id="PF00989"/>
    </source>
</evidence>
<dbReference type="Pfam" id="PF00989">
    <property type="entry name" value="PAS"/>
    <property type="match status" value="1"/>
</dbReference>
<gene>
    <name evidence="2" type="ORF">F0L46_06645</name>
</gene>
<dbReference type="EMBL" id="VUOA01000016">
    <property type="protein sequence ID" value="KAA2238094.1"/>
    <property type="molecule type" value="Genomic_DNA"/>
</dbReference>
<dbReference type="InterPro" id="IPR035965">
    <property type="entry name" value="PAS-like_dom_sf"/>
</dbReference>
<proteinExistence type="predicted"/>
<comment type="caution">
    <text evidence="2">The sequence shown here is derived from an EMBL/GenBank/DDBJ whole genome shotgun (WGS) entry which is preliminary data.</text>
</comment>
<dbReference type="Proteomes" id="UP000323142">
    <property type="component" value="Unassembled WGS sequence"/>
</dbReference>
<name>A0A5B2VGT4_9HYPH</name>
<dbReference type="GO" id="GO:0006355">
    <property type="term" value="P:regulation of DNA-templated transcription"/>
    <property type="evidence" value="ECO:0007669"/>
    <property type="project" value="InterPro"/>
</dbReference>
<protein>
    <submittedName>
        <fullName evidence="2">PAS domain-containing protein</fullName>
    </submittedName>
</protein>
<keyword evidence="3" id="KW-1185">Reference proteome</keyword>
<dbReference type="AlphaFoldDB" id="A0A5B2VGT4"/>